<evidence type="ECO:0000256" key="3">
    <source>
        <dbReference type="ARBA" id="ARBA00022692"/>
    </source>
</evidence>
<dbReference type="InterPro" id="IPR018617">
    <property type="entry name" value="Ima1_N"/>
</dbReference>
<feature type="domain" description="Ima1 N-terminal" evidence="9">
    <location>
        <begin position="40"/>
        <end position="158"/>
    </location>
</feature>
<feature type="transmembrane region" description="Helical" evidence="8">
    <location>
        <begin position="217"/>
        <end position="234"/>
    </location>
</feature>
<evidence type="ECO:0000313" key="11">
    <source>
        <dbReference type="RefSeq" id="XP_015174567.1"/>
    </source>
</evidence>
<evidence type="ECO:0000256" key="2">
    <source>
        <dbReference type="ARBA" id="ARBA00007600"/>
    </source>
</evidence>
<comment type="subcellular location">
    <subcellularLocation>
        <location evidence="1">Nucleus inner membrane</location>
        <topology evidence="1">Multi-pass membrane protein</topology>
    </subcellularLocation>
</comment>
<feature type="transmembrane region" description="Helical" evidence="8">
    <location>
        <begin position="12"/>
        <end position="30"/>
    </location>
</feature>
<evidence type="ECO:0000256" key="8">
    <source>
        <dbReference type="SAM" id="Phobius"/>
    </source>
</evidence>
<dbReference type="PANTHER" id="PTHR28646">
    <property type="entry name" value="TRANSMEMBRANE PROTEIN 201"/>
    <property type="match status" value="1"/>
</dbReference>
<reference evidence="11" key="1">
    <citation type="submission" date="2025-08" db="UniProtKB">
        <authorList>
            <consortium name="RefSeq"/>
        </authorList>
    </citation>
    <scope>IDENTIFICATION</scope>
    <source>
        <tissue evidence="11">Whole body</tissue>
    </source>
</reference>
<keyword evidence="5 8" id="KW-0472">Membrane</keyword>
<name>A0ABM1I2Y0_POLDO</name>
<evidence type="ECO:0000256" key="1">
    <source>
        <dbReference type="ARBA" id="ARBA00004473"/>
    </source>
</evidence>
<dbReference type="InterPro" id="IPR040041">
    <property type="entry name" value="TMEM201"/>
</dbReference>
<dbReference type="RefSeq" id="XP_015174567.1">
    <property type="nucleotide sequence ID" value="XM_015319081.1"/>
</dbReference>
<evidence type="ECO:0000256" key="4">
    <source>
        <dbReference type="ARBA" id="ARBA00022989"/>
    </source>
</evidence>
<feature type="transmembrane region" description="Helical" evidence="8">
    <location>
        <begin position="629"/>
        <end position="651"/>
    </location>
</feature>
<feature type="compositionally biased region" description="Low complexity" evidence="7">
    <location>
        <begin position="491"/>
        <end position="507"/>
    </location>
</feature>
<feature type="region of interest" description="Disordered" evidence="7">
    <location>
        <begin position="489"/>
        <end position="510"/>
    </location>
</feature>
<dbReference type="GeneID" id="107065413"/>
<feature type="transmembrane region" description="Helical" evidence="8">
    <location>
        <begin position="241"/>
        <end position="257"/>
    </location>
</feature>
<proteinExistence type="inferred from homology"/>
<feature type="transmembrane region" description="Helical" evidence="8">
    <location>
        <begin position="277"/>
        <end position="295"/>
    </location>
</feature>
<gene>
    <name evidence="11" type="primary">LOC107065413</name>
</gene>
<keyword evidence="6" id="KW-0539">Nucleus</keyword>
<evidence type="ECO:0000259" key="9">
    <source>
        <dbReference type="Pfam" id="PF09779"/>
    </source>
</evidence>
<sequence>MDSIYYLLCNFISIFITILLIFVTCIVVFLRLKLRWPKKVNCWFCHNNTKVRREQINWWLCPSCEQYNGFSKDGNYMYDIPEQYKVSTNNSTKYCSSKPETVPFSKNTFCKKCNKNQKVKLIELSNFEPTNEKKYDEEIKQFKNSLELKYPLCTNCNGIVQNVLAKQKMWLDHYKMMFFKRKPLHKFITNAKQFEGFFRVISTIFDSVIVYNNEFLLLPIGGLIFQLCACWAGAAKRRNSDILLSILWICIIILTSFKEYKLLKTDLHNDWFSLEYVTQYHAVICFALIIGFMNITPKSNIKVREDHFKKIETNVKNSEAQIFPEIEITNSTQKLVKQVDTDLNETANSSVNMTKYLMTPVSVDIPDPIGTTLSTTGPELSKLSKLSTLTNNLDIRSTLQFKNNQLDNSELDDSMSTLSIFSSDDNIQKCQKRTPKIFEKKIYSTVSPDLFKKSNNILSKRNILSPPKLRSVTQTSWVAGGYWQEGMDTPSLSRSSSQSSGFGSVGSNCAPSREPSIHELDQCSIISDASLSYYGQKQNTVKSVKRFCQPIQSYSFIKPKNPTCHQTLKFSQNHLLPQQILTPHFTKNNANYDECCLQQSKICTDDMENLMNTQQIIHQPYKTVSNNTFWLHALLCGSLLLNILAVCTTLLR</sequence>
<evidence type="ECO:0000313" key="10">
    <source>
        <dbReference type="Proteomes" id="UP000694924"/>
    </source>
</evidence>
<dbReference type="Pfam" id="PF09779">
    <property type="entry name" value="Ima1_N"/>
    <property type="match status" value="1"/>
</dbReference>
<dbReference type="Proteomes" id="UP000694924">
    <property type="component" value="Unplaced"/>
</dbReference>
<organism evidence="10 11">
    <name type="scientific">Polistes dominula</name>
    <name type="common">European paper wasp</name>
    <name type="synonym">Vespa dominula</name>
    <dbReference type="NCBI Taxonomy" id="743375"/>
    <lineage>
        <taxon>Eukaryota</taxon>
        <taxon>Metazoa</taxon>
        <taxon>Ecdysozoa</taxon>
        <taxon>Arthropoda</taxon>
        <taxon>Hexapoda</taxon>
        <taxon>Insecta</taxon>
        <taxon>Pterygota</taxon>
        <taxon>Neoptera</taxon>
        <taxon>Endopterygota</taxon>
        <taxon>Hymenoptera</taxon>
        <taxon>Apocrita</taxon>
        <taxon>Aculeata</taxon>
        <taxon>Vespoidea</taxon>
        <taxon>Vespidae</taxon>
        <taxon>Polistinae</taxon>
        <taxon>Polistini</taxon>
        <taxon>Polistes</taxon>
    </lineage>
</organism>
<evidence type="ECO:0000256" key="7">
    <source>
        <dbReference type="SAM" id="MobiDB-lite"/>
    </source>
</evidence>
<keyword evidence="3 8" id="KW-0812">Transmembrane</keyword>
<keyword evidence="4 8" id="KW-1133">Transmembrane helix</keyword>
<keyword evidence="10" id="KW-1185">Reference proteome</keyword>
<evidence type="ECO:0000256" key="6">
    <source>
        <dbReference type="ARBA" id="ARBA00023242"/>
    </source>
</evidence>
<protein>
    <submittedName>
        <fullName evidence="11">Uncharacterized protein LOC107065413</fullName>
    </submittedName>
</protein>
<dbReference type="PANTHER" id="PTHR28646:SF1">
    <property type="entry name" value="TRANSMEMBRANE PROTEIN 201"/>
    <property type="match status" value="1"/>
</dbReference>
<comment type="similarity">
    <text evidence="2">Belongs to the TMEM201 family.</text>
</comment>
<accession>A0ABM1I2Y0</accession>
<evidence type="ECO:0000256" key="5">
    <source>
        <dbReference type="ARBA" id="ARBA00023136"/>
    </source>
</evidence>